<protein>
    <recommendedName>
        <fullName evidence="4">Sugar lactone lactonase YvrE</fullName>
    </recommendedName>
</protein>
<gene>
    <name evidence="2" type="ORF">SAMN04488543_4049</name>
</gene>
<dbReference type="EMBL" id="LT629749">
    <property type="protein sequence ID" value="SDT37969.1"/>
    <property type="molecule type" value="Genomic_DNA"/>
</dbReference>
<proteinExistence type="predicted"/>
<evidence type="ECO:0000313" key="2">
    <source>
        <dbReference type="EMBL" id="SDT37969.1"/>
    </source>
</evidence>
<accession>A0A1H1ZWJ6</accession>
<keyword evidence="3" id="KW-1185">Reference proteome</keyword>
<organism evidence="2 3">
    <name type="scientific">Friedmanniella luteola</name>
    <dbReference type="NCBI Taxonomy" id="546871"/>
    <lineage>
        <taxon>Bacteria</taxon>
        <taxon>Bacillati</taxon>
        <taxon>Actinomycetota</taxon>
        <taxon>Actinomycetes</taxon>
        <taxon>Propionibacteriales</taxon>
        <taxon>Nocardioidaceae</taxon>
        <taxon>Friedmanniella</taxon>
    </lineage>
</organism>
<dbReference type="AlphaFoldDB" id="A0A1H1ZWJ6"/>
<sequence>MWPVGPGDGDRRSRADLPAGTLYARSPDQLYAIDVASGATVVTPVAITTGRPVSMIATSDGVVLDPQDGTPGVVVRDGRRPVGLPGRLERAAALLPGPSGHLWVLRRVGRAPSFTSATLVDERGHRDGPHLYTSGRYGPDGSGGLLVWNGAGVWQRYPPPARRLTTGRVTAVGLHHLQVLECDAGRGCREFLVDRRHDRRTALPGHDPSYGEGVLSPRGTRLAGSRGYGAREPGTTVVRVADGTVLHVFPGPPGLSTGPLGSLVWLSERWLAALHGGRLTFYDSRHDHTIDFPVGHLRQLAWRPAPDAPGTPAARPVTSSR</sequence>
<evidence type="ECO:0000313" key="3">
    <source>
        <dbReference type="Proteomes" id="UP000199092"/>
    </source>
</evidence>
<name>A0A1H1ZWJ6_9ACTN</name>
<dbReference type="Proteomes" id="UP000199092">
    <property type="component" value="Chromosome I"/>
</dbReference>
<evidence type="ECO:0008006" key="4">
    <source>
        <dbReference type="Google" id="ProtNLM"/>
    </source>
</evidence>
<reference evidence="2 3" key="1">
    <citation type="submission" date="2016-10" db="EMBL/GenBank/DDBJ databases">
        <authorList>
            <person name="de Groot N.N."/>
        </authorList>
    </citation>
    <scope>NUCLEOTIDE SEQUENCE [LARGE SCALE GENOMIC DNA]</scope>
    <source>
        <strain evidence="2 3">DSM 21741</strain>
    </source>
</reference>
<feature type="region of interest" description="Disordered" evidence="1">
    <location>
        <begin position="202"/>
        <end position="230"/>
    </location>
</feature>
<evidence type="ECO:0000256" key="1">
    <source>
        <dbReference type="SAM" id="MobiDB-lite"/>
    </source>
</evidence>